<dbReference type="AlphaFoldDB" id="A0AAV2SEY1"/>
<reference evidence="2 3" key="1">
    <citation type="submission" date="2024-05" db="EMBL/GenBank/DDBJ databases">
        <authorList>
            <person name="Wallberg A."/>
        </authorList>
    </citation>
    <scope>NUCLEOTIDE SEQUENCE [LARGE SCALE GENOMIC DNA]</scope>
</reference>
<dbReference type="Proteomes" id="UP001497623">
    <property type="component" value="Unassembled WGS sequence"/>
</dbReference>
<gene>
    <name evidence="2" type="ORF">MNOR_LOCUS36756</name>
</gene>
<accession>A0AAV2SEY1</accession>
<keyword evidence="1" id="KW-0472">Membrane</keyword>
<keyword evidence="1" id="KW-1133">Transmembrane helix</keyword>
<organism evidence="2 3">
    <name type="scientific">Meganyctiphanes norvegica</name>
    <name type="common">Northern krill</name>
    <name type="synonym">Thysanopoda norvegica</name>
    <dbReference type="NCBI Taxonomy" id="48144"/>
    <lineage>
        <taxon>Eukaryota</taxon>
        <taxon>Metazoa</taxon>
        <taxon>Ecdysozoa</taxon>
        <taxon>Arthropoda</taxon>
        <taxon>Crustacea</taxon>
        <taxon>Multicrustacea</taxon>
        <taxon>Malacostraca</taxon>
        <taxon>Eumalacostraca</taxon>
        <taxon>Eucarida</taxon>
        <taxon>Euphausiacea</taxon>
        <taxon>Euphausiidae</taxon>
        <taxon>Meganyctiphanes</taxon>
    </lineage>
</organism>
<feature type="non-terminal residue" evidence="2">
    <location>
        <position position="1"/>
    </location>
</feature>
<evidence type="ECO:0000313" key="2">
    <source>
        <dbReference type="EMBL" id="CAL4192658.1"/>
    </source>
</evidence>
<evidence type="ECO:0000313" key="3">
    <source>
        <dbReference type="Proteomes" id="UP001497623"/>
    </source>
</evidence>
<comment type="caution">
    <text evidence="2">The sequence shown here is derived from an EMBL/GenBank/DDBJ whole genome shotgun (WGS) entry which is preliminary data.</text>
</comment>
<proteinExistence type="predicted"/>
<name>A0AAV2SEY1_MEGNR</name>
<evidence type="ECO:0000256" key="1">
    <source>
        <dbReference type="SAM" id="Phobius"/>
    </source>
</evidence>
<sequence length="156" mass="16816">LGSSILSQSSSGPRGAGSRDNIRLVGRYFTGATSFSLGVCPKRFVCASPPLVSGLAVLIPEDCPLSYIPRYVFRPLGYIFSLLIGAFWPDPCYSSHIMCGLAFDVLCSGGTSSRCSLVPSGLTRAIPHILCVALLSMCCVLVAFLTRHLFLFLWNF</sequence>
<keyword evidence="1" id="KW-0812">Transmembrane</keyword>
<keyword evidence="3" id="KW-1185">Reference proteome</keyword>
<dbReference type="EMBL" id="CAXKWB010068993">
    <property type="protein sequence ID" value="CAL4192658.1"/>
    <property type="molecule type" value="Genomic_DNA"/>
</dbReference>
<protein>
    <submittedName>
        <fullName evidence="2">Uncharacterized protein</fullName>
    </submittedName>
</protein>
<feature type="transmembrane region" description="Helical" evidence="1">
    <location>
        <begin position="126"/>
        <end position="154"/>
    </location>
</feature>